<evidence type="ECO:0000313" key="2">
    <source>
        <dbReference type="Proteomes" id="UP001497444"/>
    </source>
</evidence>
<name>A0ABP0W3H0_9BRYO</name>
<keyword evidence="2" id="KW-1185">Reference proteome</keyword>
<evidence type="ECO:0000313" key="1">
    <source>
        <dbReference type="EMBL" id="CAK9261089.1"/>
    </source>
</evidence>
<organism evidence="1 2">
    <name type="scientific">Sphagnum jensenii</name>
    <dbReference type="NCBI Taxonomy" id="128206"/>
    <lineage>
        <taxon>Eukaryota</taxon>
        <taxon>Viridiplantae</taxon>
        <taxon>Streptophyta</taxon>
        <taxon>Embryophyta</taxon>
        <taxon>Bryophyta</taxon>
        <taxon>Sphagnophytina</taxon>
        <taxon>Sphagnopsida</taxon>
        <taxon>Sphagnales</taxon>
        <taxon>Sphagnaceae</taxon>
        <taxon>Sphagnum</taxon>
    </lineage>
</organism>
<proteinExistence type="predicted"/>
<sequence length="120" mass="14023">MSQAVLRWCKTRTTEFRECKENFNSTQDIDEDETEEEEEVDDLIQKILRLEQGEMRWPHVRPNDDDEDDANDDEGGNLCACNFQFHSPPKGFKAEVSMFGTVYKALNEWISAMRIWSRGA</sequence>
<reference evidence="1" key="1">
    <citation type="submission" date="2024-02" db="EMBL/GenBank/DDBJ databases">
        <authorList>
            <consortium name="ELIXIR-Norway"/>
            <consortium name="Elixir Norway"/>
        </authorList>
    </citation>
    <scope>NUCLEOTIDE SEQUENCE</scope>
</reference>
<gene>
    <name evidence="1" type="ORF">CSSPJE1EN1_LOCUS6567</name>
</gene>
<protein>
    <submittedName>
        <fullName evidence="1">Uncharacterized protein</fullName>
    </submittedName>
</protein>
<dbReference type="Proteomes" id="UP001497444">
    <property type="component" value="Chromosome 13"/>
</dbReference>
<accession>A0ABP0W3H0</accession>
<dbReference type="EMBL" id="OZ020108">
    <property type="protein sequence ID" value="CAK9261089.1"/>
    <property type="molecule type" value="Genomic_DNA"/>
</dbReference>